<dbReference type="KEGG" id="aplc:110984128"/>
<dbReference type="InterPro" id="IPR049452">
    <property type="entry name" value="Anoctamin_TM"/>
</dbReference>
<organism evidence="9 10">
    <name type="scientific">Acanthaster planci</name>
    <name type="common">Crown-of-thorns starfish</name>
    <dbReference type="NCBI Taxonomy" id="133434"/>
    <lineage>
        <taxon>Eukaryota</taxon>
        <taxon>Metazoa</taxon>
        <taxon>Echinodermata</taxon>
        <taxon>Eleutherozoa</taxon>
        <taxon>Asterozoa</taxon>
        <taxon>Asteroidea</taxon>
        <taxon>Valvatacea</taxon>
        <taxon>Valvatida</taxon>
        <taxon>Acanthasteridae</taxon>
        <taxon>Acanthaster</taxon>
    </lineage>
</organism>
<evidence type="ECO:0000256" key="5">
    <source>
        <dbReference type="ARBA" id="ARBA00023136"/>
    </source>
</evidence>
<feature type="compositionally biased region" description="Low complexity" evidence="7">
    <location>
        <begin position="727"/>
        <end position="737"/>
    </location>
</feature>
<comment type="similarity">
    <text evidence="2 6">Belongs to the anoctamin family.</text>
</comment>
<evidence type="ECO:0000256" key="2">
    <source>
        <dbReference type="ARBA" id="ARBA00009671"/>
    </source>
</evidence>
<proteinExistence type="inferred from homology"/>
<name>A0A8B7Z8Q4_ACAPL</name>
<dbReference type="InterPro" id="IPR007632">
    <property type="entry name" value="Anoctamin"/>
</dbReference>
<dbReference type="OMA" id="MLHNIHF"/>
<comment type="subcellular location">
    <subcellularLocation>
        <location evidence="1 6">Membrane</location>
        <topology evidence="1 6">Multi-pass membrane protein</topology>
    </subcellularLocation>
</comment>
<feature type="region of interest" description="Disordered" evidence="7">
    <location>
        <begin position="801"/>
        <end position="834"/>
    </location>
</feature>
<keyword evidence="3 6" id="KW-0812">Transmembrane</keyword>
<dbReference type="GeneID" id="110984128"/>
<dbReference type="PANTHER" id="PTHR12308:SF51">
    <property type="entry name" value="ANOCTAMIN-8"/>
    <property type="match status" value="1"/>
</dbReference>
<evidence type="ECO:0000256" key="4">
    <source>
        <dbReference type="ARBA" id="ARBA00022989"/>
    </source>
</evidence>
<feature type="compositionally biased region" description="Low complexity" evidence="7">
    <location>
        <begin position="814"/>
        <end position="825"/>
    </location>
</feature>
<protein>
    <recommendedName>
        <fullName evidence="6">Anoctamin</fullName>
    </recommendedName>
</protein>
<gene>
    <name evidence="10" type="primary">LOC110984128</name>
</gene>
<feature type="domain" description="Anoctamin transmembrane" evidence="8">
    <location>
        <begin position="219"/>
        <end position="695"/>
    </location>
</feature>
<reference evidence="10" key="1">
    <citation type="submission" date="2025-08" db="UniProtKB">
        <authorList>
            <consortium name="RefSeq"/>
        </authorList>
    </citation>
    <scope>IDENTIFICATION</scope>
</reference>
<dbReference type="GO" id="GO:0005254">
    <property type="term" value="F:chloride channel activity"/>
    <property type="evidence" value="ECO:0007669"/>
    <property type="project" value="TreeGrafter"/>
</dbReference>
<feature type="transmembrane region" description="Helical" evidence="6">
    <location>
        <begin position="655"/>
        <end position="682"/>
    </location>
</feature>
<dbReference type="Pfam" id="PF04547">
    <property type="entry name" value="Anoctamin"/>
    <property type="match status" value="1"/>
</dbReference>
<evidence type="ECO:0000256" key="6">
    <source>
        <dbReference type="RuleBase" id="RU280814"/>
    </source>
</evidence>
<feature type="transmembrane region" description="Helical" evidence="6">
    <location>
        <begin position="376"/>
        <end position="395"/>
    </location>
</feature>
<sequence>MDIGSLFSRDPLAVKFAAKLFGKKFARTNKFIHTNKLWMQTIPTRDCDVLMTFPAKTDDDTLMWLLSRLRARTPELGVHVRHHGNTGVYGFYMTARFSNLLKGAEDLGLRKPLKEEYGGGLKEFTCAEEGMFEGVDREKEFFSSQQRQAIVHHMLLNLRAVEGDKLGKIKFLEDQAIVPKLLSKRIISQVLPLHNSEALASLRTNWVQAVFRLQPLDDICAYFGVKIAMYFAWLGQYTKALIFPALLGAVLTFYTESNQESEDFNFVIFTTFNIIWATLYLESWKRKGAELAYHWGTLDSKHELIEDPRPLYTGEAQVSPISGRLEPHYPAWKRNLFRYFVTLPIILLCLAITFGIILTLFELQEFVNRQIEAERFSGWVGVLPKILLALVIYVLEEFYKKIAHWLNDKENYRLQATYENHLIIKLVVVQFINNFLALFYIAFYLQDMKRLKQTLATTIITKQLIGNIKESLLPYILEKLKVYQMTYKLVQGSVDMEDGGEEESKTEKPKTDPEETSPEKEENADASAKDEQKELYHSKEPNEKFTLTQAEVESSMKTYDDTFEDYLEMFIQFGYVILFSSAFPLAAVCALVNNVIEIRSDAFKLCSSMQRPFSQRVENIGTWQDAMEVMGVIGVVVNCALLGTTGQISRAFPGLAVSGVILVVVFLEHFILAIKFAIAYAIPDIPHWVSMEMAKLEYNRREALKKLELANLQTTKENLCRESTIPTAAASTSTSAAPENSRDAGPHQHVIPAEKPSSLLATEEAGAAGVKPPSVPARRQEASRVWPPAMADMAANYNVFKDLERIRSPPTSPTEPDTPITPTSPKSEEDKKTD</sequence>
<accession>A0A8B7Z8Q4</accession>
<feature type="compositionally biased region" description="Basic and acidic residues" evidence="7">
    <location>
        <begin position="502"/>
        <end position="540"/>
    </location>
</feature>
<feature type="transmembrane region" description="Helical" evidence="6">
    <location>
        <begin position="230"/>
        <end position="252"/>
    </location>
</feature>
<dbReference type="OrthoDB" id="296386at2759"/>
<dbReference type="RefSeq" id="XP_022099651.1">
    <property type="nucleotide sequence ID" value="XM_022243959.1"/>
</dbReference>
<dbReference type="PANTHER" id="PTHR12308">
    <property type="entry name" value="ANOCTAMIN"/>
    <property type="match status" value="1"/>
</dbReference>
<dbReference type="AlphaFoldDB" id="A0A8B7Z8Q4"/>
<dbReference type="Proteomes" id="UP000694845">
    <property type="component" value="Unplaced"/>
</dbReference>
<feature type="region of interest" description="Disordered" evidence="7">
    <location>
        <begin position="496"/>
        <end position="540"/>
    </location>
</feature>
<evidence type="ECO:0000313" key="10">
    <source>
        <dbReference type="RefSeq" id="XP_022099651.1"/>
    </source>
</evidence>
<feature type="transmembrane region" description="Helical" evidence="6">
    <location>
        <begin position="422"/>
        <end position="445"/>
    </location>
</feature>
<keyword evidence="4 6" id="KW-1133">Transmembrane helix</keyword>
<feature type="transmembrane region" description="Helical" evidence="6">
    <location>
        <begin position="339"/>
        <end position="361"/>
    </location>
</feature>
<feature type="region of interest" description="Disordered" evidence="7">
    <location>
        <begin position="764"/>
        <end position="789"/>
    </location>
</feature>
<dbReference type="GO" id="GO:0005886">
    <property type="term" value="C:plasma membrane"/>
    <property type="evidence" value="ECO:0007669"/>
    <property type="project" value="TreeGrafter"/>
</dbReference>
<evidence type="ECO:0000256" key="3">
    <source>
        <dbReference type="ARBA" id="ARBA00022692"/>
    </source>
</evidence>
<feature type="transmembrane region" description="Helical" evidence="6">
    <location>
        <begin position="573"/>
        <end position="596"/>
    </location>
</feature>
<evidence type="ECO:0000256" key="7">
    <source>
        <dbReference type="SAM" id="MobiDB-lite"/>
    </source>
</evidence>
<evidence type="ECO:0000259" key="8">
    <source>
        <dbReference type="Pfam" id="PF04547"/>
    </source>
</evidence>
<keyword evidence="9" id="KW-1185">Reference proteome</keyword>
<keyword evidence="5 6" id="KW-0472">Membrane</keyword>
<evidence type="ECO:0000313" key="9">
    <source>
        <dbReference type="Proteomes" id="UP000694845"/>
    </source>
</evidence>
<feature type="transmembrane region" description="Helical" evidence="6">
    <location>
        <begin position="264"/>
        <end position="281"/>
    </location>
</feature>
<comment type="caution">
    <text evidence="6">Lacks conserved residue(s) required for the propagation of feature annotation.</text>
</comment>
<feature type="region of interest" description="Disordered" evidence="7">
    <location>
        <begin position="726"/>
        <end position="750"/>
    </location>
</feature>
<evidence type="ECO:0000256" key="1">
    <source>
        <dbReference type="ARBA" id="ARBA00004141"/>
    </source>
</evidence>